<accession>A0A5S3PAL6</accession>
<organism evidence="2 3">
    <name type="scientific">Qipengyuania marisflavi</name>
    <dbReference type="NCBI Taxonomy" id="2486356"/>
    <lineage>
        <taxon>Bacteria</taxon>
        <taxon>Pseudomonadati</taxon>
        <taxon>Pseudomonadota</taxon>
        <taxon>Alphaproteobacteria</taxon>
        <taxon>Sphingomonadales</taxon>
        <taxon>Erythrobacteraceae</taxon>
        <taxon>Qipengyuania</taxon>
    </lineage>
</organism>
<keyword evidence="1" id="KW-0732">Signal</keyword>
<name>A0A5S3PAL6_9SPHN</name>
<feature type="chain" id="PRO_5024312781" evidence="1">
    <location>
        <begin position="25"/>
        <end position="188"/>
    </location>
</feature>
<protein>
    <submittedName>
        <fullName evidence="2">Uncharacterized protein</fullName>
    </submittedName>
</protein>
<evidence type="ECO:0000313" key="2">
    <source>
        <dbReference type="EMBL" id="TMM50413.1"/>
    </source>
</evidence>
<feature type="signal peptide" evidence="1">
    <location>
        <begin position="1"/>
        <end position="24"/>
    </location>
</feature>
<dbReference type="AlphaFoldDB" id="A0A5S3PAL6"/>
<dbReference type="Proteomes" id="UP000309668">
    <property type="component" value="Unassembled WGS sequence"/>
</dbReference>
<dbReference type="OrthoDB" id="7391054at2"/>
<evidence type="ECO:0000256" key="1">
    <source>
        <dbReference type="SAM" id="SignalP"/>
    </source>
</evidence>
<dbReference type="EMBL" id="VCAO01000001">
    <property type="protein sequence ID" value="TMM50413.1"/>
    <property type="molecule type" value="Genomic_DNA"/>
</dbReference>
<evidence type="ECO:0000313" key="3">
    <source>
        <dbReference type="Proteomes" id="UP000309668"/>
    </source>
</evidence>
<keyword evidence="3" id="KW-1185">Reference proteome</keyword>
<reference evidence="2 3" key="1">
    <citation type="submission" date="2019-05" db="EMBL/GenBank/DDBJ databases">
        <title>Erythrobacter marisflavi sp. nov., isolated from isolated from water of an estuary environment.</title>
        <authorList>
            <person name="Yoon J.-H."/>
        </authorList>
    </citation>
    <scope>NUCLEOTIDE SEQUENCE [LARGE SCALE GENOMIC DNA]</scope>
    <source>
        <strain evidence="2 3">KEM-5</strain>
    </source>
</reference>
<proteinExistence type="predicted"/>
<sequence length="188" mass="20024">MMRSRTALAVLTLGLTLSACKPPAADDYIARTRITDRAAAPSEPIGSPDVEGAIWAPGRHANRVLYGIPGQQPLMALECLTDEARPMFAITRFALADQHAQGILALIGNGRVERLFVDAAPARDVFLWHGEVPAADPRLDVFIGAREVEATIPGAGSVVLHPSNLPRTLIEQCRGLQQTAPVPPADPA</sequence>
<gene>
    <name evidence="2" type="ORF">FEV51_04375</name>
</gene>
<comment type="caution">
    <text evidence="2">The sequence shown here is derived from an EMBL/GenBank/DDBJ whole genome shotgun (WGS) entry which is preliminary data.</text>
</comment>
<dbReference type="RefSeq" id="WP_138616208.1">
    <property type="nucleotide sequence ID" value="NZ_VCAO01000001.1"/>
</dbReference>
<dbReference type="PROSITE" id="PS51257">
    <property type="entry name" value="PROKAR_LIPOPROTEIN"/>
    <property type="match status" value="1"/>
</dbReference>